<dbReference type="PANTHER" id="PTHR23339">
    <property type="entry name" value="TYROSINE SPECIFIC PROTEIN PHOSPHATASE AND DUAL SPECIFICITY PROTEIN PHOSPHATASE"/>
    <property type="match status" value="1"/>
</dbReference>
<organism evidence="2 3">
    <name type="scientific">Rhodosorus marinus</name>
    <dbReference type="NCBI Taxonomy" id="101924"/>
    <lineage>
        <taxon>Eukaryota</taxon>
        <taxon>Rhodophyta</taxon>
        <taxon>Stylonematophyceae</taxon>
        <taxon>Stylonematales</taxon>
        <taxon>Stylonemataceae</taxon>
        <taxon>Rhodosorus</taxon>
    </lineage>
</organism>
<reference evidence="2 3" key="1">
    <citation type="journal article" date="2023" name="Nat. Commun.">
        <title>Origin of minicircular mitochondrial genomes in red algae.</title>
        <authorList>
            <person name="Lee Y."/>
            <person name="Cho C.H."/>
            <person name="Lee Y.M."/>
            <person name="Park S.I."/>
            <person name="Yang J.H."/>
            <person name="West J.A."/>
            <person name="Bhattacharya D."/>
            <person name="Yoon H.S."/>
        </authorList>
    </citation>
    <scope>NUCLEOTIDE SEQUENCE [LARGE SCALE GENOMIC DNA]</scope>
    <source>
        <strain evidence="2 3">CCMP1338</strain>
        <tissue evidence="2">Whole cell</tissue>
    </source>
</reference>
<protein>
    <recommendedName>
        <fullName evidence="1">Tyrosine specific protein phosphatases domain-containing protein</fullName>
    </recommendedName>
</protein>
<keyword evidence="3" id="KW-1185">Reference proteome</keyword>
<evidence type="ECO:0000259" key="1">
    <source>
        <dbReference type="PROSITE" id="PS50056"/>
    </source>
</evidence>
<sequence length="487" mass="55750">MAFVNGADLGGLRISGCASGVRCAVSARWTVRMHATVGKKPGDELWEYSRYVERLREDFEKNEAYKLDATLNAPLSLEHEAESFLRSKHDATAEEYLQNLKFEALRFLVDELNFIINLESQTAHSDENVNKTQAELEKYSHDLRNRKEDIGTIKMEMRRLLWELRQGLEPHNPSASIRNALEDARNGLLDMTFEDNSTEEDKDQVQRSSMLRYALNETVQRCELRSIRILLREVDFTVKLFCKALIDSNKEVSSSFFRIGEAASNLRIHGGRVDGKRRMLAAVEGFSRCMYDHAEDYPLVVQRPMENLRTALVNAIEGDNPQERRLLGESMSLHPRIQDIPNFERVTEHLLRGGQPTTKGKKWLDDYGVRAAVDLRGSDKSNQWTAADSWGPIKLYNIEIEDFEAPTMEQVLQFVELTNDPDCLPLFVHCKAGVGRTGTIIACWRVSTGETVEEALRKEKLYSADGGGLHQEQFVRKFARTWELRYI</sequence>
<comment type="caution">
    <text evidence="2">The sequence shown here is derived from an EMBL/GenBank/DDBJ whole genome shotgun (WGS) entry which is preliminary data.</text>
</comment>
<feature type="domain" description="Tyrosine specific protein phosphatases" evidence="1">
    <location>
        <begin position="409"/>
        <end position="460"/>
    </location>
</feature>
<dbReference type="PROSITE" id="PS00383">
    <property type="entry name" value="TYR_PHOSPHATASE_1"/>
    <property type="match status" value="1"/>
</dbReference>
<dbReference type="Gene3D" id="3.90.190.10">
    <property type="entry name" value="Protein tyrosine phosphatase superfamily"/>
    <property type="match status" value="1"/>
</dbReference>
<dbReference type="InterPro" id="IPR050561">
    <property type="entry name" value="PTP"/>
</dbReference>
<dbReference type="InterPro" id="IPR055214">
    <property type="entry name" value="PTP-NADK"/>
</dbReference>
<gene>
    <name evidence="2" type="ORF">NDN08_004316</name>
</gene>
<dbReference type="InterPro" id="IPR000387">
    <property type="entry name" value="Tyr_Pase_dom"/>
</dbReference>
<evidence type="ECO:0000313" key="2">
    <source>
        <dbReference type="EMBL" id="KAJ8903206.1"/>
    </source>
</evidence>
<dbReference type="AlphaFoldDB" id="A0AAV8URI2"/>
<dbReference type="InterPro" id="IPR029021">
    <property type="entry name" value="Prot-tyrosine_phosphatase-like"/>
</dbReference>
<name>A0AAV8URI2_9RHOD</name>
<dbReference type="Proteomes" id="UP001157974">
    <property type="component" value="Unassembled WGS sequence"/>
</dbReference>
<dbReference type="PROSITE" id="PS50056">
    <property type="entry name" value="TYR_PHOSPHATASE_2"/>
    <property type="match status" value="1"/>
</dbReference>
<proteinExistence type="predicted"/>
<dbReference type="InterPro" id="IPR016130">
    <property type="entry name" value="Tyr_Pase_AS"/>
</dbReference>
<dbReference type="Pfam" id="PF22741">
    <property type="entry name" value="PTP-NADK"/>
    <property type="match status" value="1"/>
</dbReference>
<dbReference type="SUPFAM" id="SSF52799">
    <property type="entry name" value="(Phosphotyrosine protein) phosphatases II"/>
    <property type="match status" value="1"/>
</dbReference>
<accession>A0AAV8URI2</accession>
<dbReference type="EMBL" id="JAMWBK010000007">
    <property type="protein sequence ID" value="KAJ8903206.1"/>
    <property type="molecule type" value="Genomic_DNA"/>
</dbReference>
<evidence type="ECO:0000313" key="3">
    <source>
        <dbReference type="Proteomes" id="UP001157974"/>
    </source>
</evidence>